<dbReference type="EMBL" id="JAODNV010000003">
    <property type="protein sequence ID" value="MCT8988878.1"/>
    <property type="molecule type" value="Genomic_DNA"/>
</dbReference>
<dbReference type="SUPFAM" id="SSF52540">
    <property type="entry name" value="P-loop containing nucleoside triphosphate hydrolases"/>
    <property type="match status" value="1"/>
</dbReference>
<feature type="region of interest" description="Disordered" evidence="1">
    <location>
        <begin position="280"/>
        <end position="330"/>
    </location>
</feature>
<comment type="caution">
    <text evidence="2">The sequence shown here is derived from an EMBL/GenBank/DDBJ whole genome shotgun (WGS) entry which is preliminary data.</text>
</comment>
<dbReference type="AlphaFoldDB" id="A0A9X2X5G3"/>
<evidence type="ECO:0008006" key="4">
    <source>
        <dbReference type="Google" id="ProtNLM"/>
    </source>
</evidence>
<dbReference type="RefSeq" id="WP_261513526.1">
    <property type="nucleotide sequence ID" value="NZ_JAODNV010000003.1"/>
</dbReference>
<gene>
    <name evidence="2" type="ORF">NYR54_01020</name>
</gene>
<keyword evidence="3" id="KW-1185">Reference proteome</keyword>
<evidence type="ECO:0000313" key="3">
    <source>
        <dbReference type="Proteomes" id="UP001149009"/>
    </source>
</evidence>
<evidence type="ECO:0000313" key="2">
    <source>
        <dbReference type="EMBL" id="MCT8988878.1"/>
    </source>
</evidence>
<dbReference type="Proteomes" id="UP001149009">
    <property type="component" value="Unassembled WGS sequence"/>
</dbReference>
<name>A0A9X2X5G3_9HYPH</name>
<dbReference type="PIRSF" id="PIRSF034285">
    <property type="entry name" value="UCP034285"/>
    <property type="match status" value="1"/>
</dbReference>
<proteinExistence type="predicted"/>
<reference evidence="2" key="1">
    <citation type="submission" date="2022-08" db="EMBL/GenBank/DDBJ databases">
        <title>Chelativorans sichuanense sp. nov., a paraffin oil-degrading bacterium isolated from a mixture of oil-based drill cuttings and paddy soil.</title>
        <authorList>
            <person name="Yu J."/>
            <person name="Liu H."/>
            <person name="Chen Q."/>
        </authorList>
    </citation>
    <scope>NUCLEOTIDE SEQUENCE</scope>
    <source>
        <strain evidence="2">SCAU 2101</strain>
    </source>
</reference>
<evidence type="ECO:0000256" key="1">
    <source>
        <dbReference type="SAM" id="MobiDB-lite"/>
    </source>
</evidence>
<feature type="compositionally biased region" description="Basic residues" evidence="1">
    <location>
        <begin position="321"/>
        <end position="330"/>
    </location>
</feature>
<dbReference type="Gene3D" id="3.40.50.300">
    <property type="entry name" value="P-loop containing nucleotide triphosphate hydrolases"/>
    <property type="match status" value="1"/>
</dbReference>
<organism evidence="2 3">
    <name type="scientific">Chelativorans petroleitrophicus</name>
    <dbReference type="NCBI Taxonomy" id="2975484"/>
    <lineage>
        <taxon>Bacteria</taxon>
        <taxon>Pseudomonadati</taxon>
        <taxon>Pseudomonadota</taxon>
        <taxon>Alphaproteobacteria</taxon>
        <taxon>Hyphomicrobiales</taxon>
        <taxon>Phyllobacteriaceae</taxon>
        <taxon>Chelativorans</taxon>
    </lineage>
</organism>
<protein>
    <recommendedName>
        <fullName evidence="4">Protein ImuA</fullName>
    </recommendedName>
</protein>
<dbReference type="InterPro" id="IPR017026">
    <property type="entry name" value="ImuA"/>
</dbReference>
<sequence>MARSAMAQETICALRREISRIEGSLPERLASPQAGDSVVLRRGISAVREGCSAFLGTGVPKLDCALAGGVPRAALTEIHSLQTRDAGAATGFTLGLLALLRRADGRSRKQFLICWIGLADVFREAGFPYAPGLEKLFGFAAGGLLFVSTAHIADALWVAEEAARQKDFGAVVLEVRGNPARLDLTATRRLHRRAQELGRPVFLIREAAVAEPTAAPLRFTVSAEPAAPRRSLAGLLQDSIGHPAFTVVIGKSRAARPGRFILEWNPHEQSFREIRPAHSGALVPASGNRPHPPAAMGTVVALRPAGKAPAPGGQPPGKERPAHRRPRRAG</sequence>
<dbReference type="InterPro" id="IPR027417">
    <property type="entry name" value="P-loop_NTPase"/>
</dbReference>
<accession>A0A9X2X5G3</accession>